<accession>A0A084WBI8</accession>
<gene>
    <name evidence="2" type="ORF">ZHAS_00015550</name>
</gene>
<dbReference type="Proteomes" id="UP000030765">
    <property type="component" value="Unassembled WGS sequence"/>
</dbReference>
<dbReference type="EMBL" id="ATLV01022359">
    <property type="status" value="NOT_ANNOTATED_CDS"/>
    <property type="molecule type" value="Genomic_DNA"/>
</dbReference>
<reference evidence="3" key="2">
    <citation type="submission" date="2020-05" db="UniProtKB">
        <authorList>
            <consortium name="EnsemblMetazoa"/>
        </authorList>
    </citation>
    <scope>IDENTIFICATION</scope>
</reference>
<reference evidence="2 4" key="1">
    <citation type="journal article" date="2014" name="BMC Genomics">
        <title>Genome sequence of Anopheles sinensis provides insight into genetics basis of mosquito competence for malaria parasites.</title>
        <authorList>
            <person name="Zhou D."/>
            <person name="Zhang D."/>
            <person name="Ding G."/>
            <person name="Shi L."/>
            <person name="Hou Q."/>
            <person name="Ye Y."/>
            <person name="Xu Y."/>
            <person name="Zhou H."/>
            <person name="Xiong C."/>
            <person name="Li S."/>
            <person name="Yu J."/>
            <person name="Hong S."/>
            <person name="Yu X."/>
            <person name="Zou P."/>
            <person name="Chen C."/>
            <person name="Chang X."/>
            <person name="Wang W."/>
            <person name="Lv Y."/>
            <person name="Sun Y."/>
            <person name="Ma L."/>
            <person name="Shen B."/>
            <person name="Zhu C."/>
        </authorList>
    </citation>
    <scope>NUCLEOTIDE SEQUENCE [LARGE SCALE GENOMIC DNA]</scope>
</reference>
<evidence type="ECO:0000313" key="3">
    <source>
        <dbReference type="EnsemblMetazoa" id="ASIC015550-PA"/>
    </source>
</evidence>
<keyword evidence="4" id="KW-1185">Reference proteome</keyword>
<dbReference type="VEuPathDB" id="VectorBase:ASIC015550"/>
<proteinExistence type="predicted"/>
<organism evidence="2">
    <name type="scientific">Anopheles sinensis</name>
    <name type="common">Mosquito</name>
    <dbReference type="NCBI Taxonomy" id="74873"/>
    <lineage>
        <taxon>Eukaryota</taxon>
        <taxon>Metazoa</taxon>
        <taxon>Ecdysozoa</taxon>
        <taxon>Arthropoda</taxon>
        <taxon>Hexapoda</taxon>
        <taxon>Insecta</taxon>
        <taxon>Pterygota</taxon>
        <taxon>Neoptera</taxon>
        <taxon>Endopterygota</taxon>
        <taxon>Diptera</taxon>
        <taxon>Nematocera</taxon>
        <taxon>Culicoidea</taxon>
        <taxon>Culicidae</taxon>
        <taxon>Anophelinae</taxon>
        <taxon>Anopheles</taxon>
    </lineage>
</organism>
<dbReference type="AlphaFoldDB" id="A0A084WBI8"/>
<evidence type="ECO:0000313" key="4">
    <source>
        <dbReference type="Proteomes" id="UP000030765"/>
    </source>
</evidence>
<dbReference type="EMBL" id="KE525331">
    <property type="protein sequence ID" value="KFB47582.1"/>
    <property type="molecule type" value="Genomic_DNA"/>
</dbReference>
<name>A0A084WBI8_ANOSI</name>
<dbReference type="EnsemblMetazoa" id="ASIC015550-RA">
    <property type="protein sequence ID" value="ASIC015550-PA"/>
    <property type="gene ID" value="ASIC015550"/>
</dbReference>
<evidence type="ECO:0000256" key="1">
    <source>
        <dbReference type="SAM" id="MobiDB-lite"/>
    </source>
</evidence>
<feature type="region of interest" description="Disordered" evidence="1">
    <location>
        <begin position="1"/>
        <end position="29"/>
    </location>
</feature>
<sequence length="63" mass="6977">MRSNGHKVAAATVEVEQPGRGRPPVSRESSVYSISLHDSQSELIRTWHRLAKSNTMRVLGGTF</sequence>
<evidence type="ECO:0000313" key="2">
    <source>
        <dbReference type="EMBL" id="KFB47582.1"/>
    </source>
</evidence>
<protein>
    <submittedName>
        <fullName evidence="2 3">Uncharacterized protein</fullName>
    </submittedName>
</protein>